<proteinExistence type="predicted"/>
<dbReference type="EMBL" id="CP014060">
    <property type="protein sequence ID" value="AMG36262.1"/>
    <property type="molecule type" value="Genomic_DNA"/>
</dbReference>
<reference evidence="2" key="1">
    <citation type="submission" date="2015-12" db="EMBL/GenBank/DDBJ databases">
        <title>FDA dAtabase for Regulatory Grade micrObial Sequences (FDA-ARGOS): Supporting development and validation of Infectious Disease Dx tests.</title>
        <authorList>
            <person name="Case J."/>
            <person name="Tallon L."/>
            <person name="Sadzewicz L."/>
            <person name="Sengamalay N."/>
            <person name="Ott S."/>
            <person name="Godinez A."/>
            <person name="Nagaraj S."/>
            <person name="Nadendla S."/>
            <person name="Sichtig H."/>
        </authorList>
    </citation>
    <scope>NUCLEOTIDE SEQUENCE [LARGE SCALE GENOMIC DNA]</scope>
    <source>
        <strain evidence="2">FDAARGOS_147</strain>
    </source>
</reference>
<dbReference type="Proteomes" id="UP000060602">
    <property type="component" value="Chromosome"/>
</dbReference>
<dbReference type="RefSeq" id="WP_061071936.1">
    <property type="nucleotide sequence ID" value="NZ_CP014060.2"/>
</dbReference>
<evidence type="ECO:0000313" key="2">
    <source>
        <dbReference type="Proteomes" id="UP000060602"/>
    </source>
</evidence>
<name>A0A109XVZ4_ALCXX</name>
<dbReference type="AlphaFoldDB" id="A0A109XVZ4"/>
<accession>A0A109XVZ4</accession>
<sequence>MKHAAEVMGLLQSEPPRAHRMAQLVQAAAAGRDLSRRERNAARQAILRLLETLREGGYVRVIQHARNSVEYRWADVAPKIAMPARDVERVA</sequence>
<protein>
    <submittedName>
        <fullName evidence="1">Uncharacterized protein</fullName>
    </submittedName>
</protein>
<gene>
    <name evidence="1" type="ORF">AL504_09610</name>
</gene>
<evidence type="ECO:0000313" key="1">
    <source>
        <dbReference type="EMBL" id="AMG36262.1"/>
    </source>
</evidence>
<organism evidence="1 2">
    <name type="scientific">Alcaligenes xylosoxydans xylosoxydans</name>
    <name type="common">Achromobacter xylosoxidans</name>
    <dbReference type="NCBI Taxonomy" id="85698"/>
    <lineage>
        <taxon>Bacteria</taxon>
        <taxon>Pseudomonadati</taxon>
        <taxon>Pseudomonadota</taxon>
        <taxon>Betaproteobacteria</taxon>
        <taxon>Burkholderiales</taxon>
        <taxon>Alcaligenaceae</taxon>
        <taxon>Achromobacter</taxon>
    </lineage>
</organism>